<dbReference type="SUPFAM" id="SSF111331">
    <property type="entry name" value="NAD kinase/diacylglycerol kinase-like"/>
    <property type="match status" value="1"/>
</dbReference>
<reference evidence="14 16" key="1">
    <citation type="submission" date="2013-02" db="EMBL/GenBank/DDBJ databases">
        <title>The Genome Sequence of Enterococcus haemoperoxidus BAA-382.</title>
        <authorList>
            <consortium name="The Broad Institute Genome Sequencing Platform"/>
            <consortium name="The Broad Institute Genome Sequencing Center for Infectious Disease"/>
            <person name="Earl A.M."/>
            <person name="Gilmore M.S."/>
            <person name="Lebreton F."/>
            <person name="Walker B."/>
            <person name="Young S.K."/>
            <person name="Zeng Q."/>
            <person name="Gargeya S."/>
            <person name="Fitzgerald M."/>
            <person name="Haas B."/>
            <person name="Abouelleil A."/>
            <person name="Alvarado L."/>
            <person name="Arachchi H.M."/>
            <person name="Berlin A.M."/>
            <person name="Chapman S.B."/>
            <person name="Dewar J."/>
            <person name="Goldberg J."/>
            <person name="Griggs A."/>
            <person name="Gujja S."/>
            <person name="Hansen M."/>
            <person name="Howarth C."/>
            <person name="Imamovic A."/>
            <person name="Larimer J."/>
            <person name="McCowan C."/>
            <person name="Murphy C."/>
            <person name="Neiman D."/>
            <person name="Pearson M."/>
            <person name="Priest M."/>
            <person name="Roberts A."/>
            <person name="Saif S."/>
            <person name="Shea T."/>
            <person name="Sisk P."/>
            <person name="Sykes S."/>
            <person name="Wortman J."/>
            <person name="Nusbaum C."/>
            <person name="Birren B."/>
        </authorList>
    </citation>
    <scope>NUCLEOTIDE SEQUENCE [LARGE SCALE GENOMIC DNA]</scope>
    <source>
        <strain evidence="14 16">ATCC BAA-382</strain>
    </source>
</reference>
<proteinExistence type="inferred from homology"/>
<gene>
    <name evidence="15" type="ORF">I583_01988</name>
    <name evidence="14" type="ORF">UAW_00424</name>
</gene>
<organism evidence="14 16">
    <name type="scientific">Enterococcus haemoperoxidus ATCC BAA-382</name>
    <dbReference type="NCBI Taxonomy" id="1158608"/>
    <lineage>
        <taxon>Bacteria</taxon>
        <taxon>Bacillati</taxon>
        <taxon>Bacillota</taxon>
        <taxon>Bacilli</taxon>
        <taxon>Lactobacillales</taxon>
        <taxon>Enterococcaceae</taxon>
        <taxon>Enterococcus</taxon>
    </lineage>
</organism>
<comment type="similarity">
    <text evidence="2">Belongs to the diacylglycerol/lipid kinase family.</text>
</comment>
<dbReference type="Proteomes" id="UP000014197">
    <property type="component" value="Unassembled WGS sequence"/>
</dbReference>
<evidence type="ECO:0000259" key="13">
    <source>
        <dbReference type="PROSITE" id="PS50146"/>
    </source>
</evidence>
<dbReference type="NCBIfam" id="NF009603">
    <property type="entry name" value="PRK13055.1"/>
    <property type="match status" value="1"/>
</dbReference>
<keyword evidence="5" id="KW-0479">Metal-binding</keyword>
<dbReference type="RefSeq" id="WP_010760636.1">
    <property type="nucleotide sequence ID" value="NZ_KB946315.1"/>
</dbReference>
<keyword evidence="10" id="KW-0443">Lipid metabolism</keyword>
<dbReference type="Proteomes" id="UP000013858">
    <property type="component" value="Unassembled WGS sequence"/>
</dbReference>
<comment type="cofactor">
    <cofactor evidence="1">
        <name>Mg(2+)</name>
        <dbReference type="ChEBI" id="CHEBI:18420"/>
    </cofactor>
</comment>
<dbReference type="NCBIfam" id="NF009874">
    <property type="entry name" value="PRK13337.1"/>
    <property type="match status" value="1"/>
</dbReference>
<evidence type="ECO:0000256" key="1">
    <source>
        <dbReference type="ARBA" id="ARBA00001946"/>
    </source>
</evidence>
<evidence type="ECO:0000256" key="5">
    <source>
        <dbReference type="ARBA" id="ARBA00022723"/>
    </source>
</evidence>
<evidence type="ECO:0000256" key="3">
    <source>
        <dbReference type="ARBA" id="ARBA00022516"/>
    </source>
</evidence>
<dbReference type="InterPro" id="IPR050187">
    <property type="entry name" value="Lipid_Phosphate_FormReg"/>
</dbReference>
<dbReference type="Pfam" id="PF00781">
    <property type="entry name" value="DAGK_cat"/>
    <property type="match status" value="1"/>
</dbReference>
<keyword evidence="7 14" id="KW-0418">Kinase</keyword>
<evidence type="ECO:0000256" key="12">
    <source>
        <dbReference type="ARBA" id="ARBA00023264"/>
    </source>
</evidence>
<evidence type="ECO:0000313" key="15">
    <source>
        <dbReference type="EMBL" id="EOT62985.1"/>
    </source>
</evidence>
<dbReference type="PATRIC" id="fig|1158608.3.peg.401"/>
<sequence>MKKARVIYNPTSGKELVKKNLADILSIVEECGYETSAFATTPEENSAKNEARRVAELGFDLIVAAGGDGTINEVVNGIAPLEKRPSMAIIPAGTTNDYARALKIPRDNIVKAAEVIKKNQTVKMDIGKAKDNYFINIAAGGHLTELTYEVPSELKSIFGYLAYLAKGAEMLPRVKPVKMRMEYDEGVYEGNASMFFLGLTNSVGGFEKIAPDAKLDDGKFSLIIVKTANVFEILHLAALMLNGGKHIEDNRLIYTKTSYLHAETLEPNSRMMINLDGEYGGDAPMEFTNLHQHIEMFANADAIPSNAIMGSVLDDYDEEEDEYFETSKEFVKEVERLTEEDIDGDGKIADKEK</sequence>
<keyword evidence="6" id="KW-0547">Nucleotide-binding</keyword>
<evidence type="ECO:0000256" key="7">
    <source>
        <dbReference type="ARBA" id="ARBA00022777"/>
    </source>
</evidence>
<evidence type="ECO:0000256" key="11">
    <source>
        <dbReference type="ARBA" id="ARBA00023209"/>
    </source>
</evidence>
<dbReference type="AlphaFoldDB" id="R2TGI9"/>
<accession>R2TGI9</accession>
<dbReference type="InterPro" id="IPR016064">
    <property type="entry name" value="NAD/diacylglycerol_kinase_sf"/>
</dbReference>
<dbReference type="EMBL" id="ASVY01000002">
    <property type="protein sequence ID" value="EOT62985.1"/>
    <property type="molecule type" value="Genomic_DNA"/>
</dbReference>
<reference evidence="15 17" key="2">
    <citation type="submission" date="2013-03" db="EMBL/GenBank/DDBJ databases">
        <title>The Genome Sequence of Enterococcus haemoperoxidus BAA-382 (PacBio/Illumina hybrid assembly).</title>
        <authorList>
            <consortium name="The Broad Institute Genomics Platform"/>
            <consortium name="The Broad Institute Genome Sequencing Center for Infectious Disease"/>
            <person name="Earl A."/>
            <person name="Russ C."/>
            <person name="Gilmore M."/>
            <person name="Surin D."/>
            <person name="Walker B."/>
            <person name="Young S."/>
            <person name="Zeng Q."/>
            <person name="Gargeya S."/>
            <person name="Fitzgerald M."/>
            <person name="Haas B."/>
            <person name="Abouelleil A."/>
            <person name="Allen A.W."/>
            <person name="Alvarado L."/>
            <person name="Arachchi H.M."/>
            <person name="Berlin A.M."/>
            <person name="Chapman S.B."/>
            <person name="Gainer-Dewar J."/>
            <person name="Goldberg J."/>
            <person name="Griggs A."/>
            <person name="Gujja S."/>
            <person name="Hansen M."/>
            <person name="Howarth C."/>
            <person name="Imamovic A."/>
            <person name="Ireland A."/>
            <person name="Larimer J."/>
            <person name="McCowan C."/>
            <person name="Murphy C."/>
            <person name="Pearson M."/>
            <person name="Poon T.W."/>
            <person name="Priest M."/>
            <person name="Roberts A."/>
            <person name="Saif S."/>
            <person name="Shea T."/>
            <person name="Sisk P."/>
            <person name="Sykes S."/>
            <person name="Wortman J."/>
            <person name="Nusbaum C."/>
            <person name="Birren B."/>
        </authorList>
    </citation>
    <scope>NUCLEOTIDE SEQUENCE [LARGE SCALE GENOMIC DNA]</scope>
    <source>
        <strain evidence="15 17">ATCC BAA-382</strain>
    </source>
</reference>
<evidence type="ECO:0000313" key="17">
    <source>
        <dbReference type="Proteomes" id="UP000014197"/>
    </source>
</evidence>
<dbReference type="InterPro" id="IPR005218">
    <property type="entry name" value="Diacylglycerol/lipid_kinase"/>
</dbReference>
<evidence type="ECO:0000256" key="9">
    <source>
        <dbReference type="ARBA" id="ARBA00022842"/>
    </source>
</evidence>
<dbReference type="Pfam" id="PF19279">
    <property type="entry name" value="YegS_C"/>
    <property type="match status" value="1"/>
</dbReference>
<feature type="domain" description="DAGKc" evidence="13">
    <location>
        <begin position="1"/>
        <end position="133"/>
    </location>
</feature>
<evidence type="ECO:0000313" key="16">
    <source>
        <dbReference type="Proteomes" id="UP000013858"/>
    </source>
</evidence>
<name>R2TGI9_9ENTE</name>
<keyword evidence="3" id="KW-0444">Lipid biosynthesis</keyword>
<keyword evidence="9" id="KW-0460">Magnesium</keyword>
<dbReference type="eggNOG" id="COG1597">
    <property type="taxonomic scope" value="Bacteria"/>
</dbReference>
<dbReference type="GO" id="GO:0005524">
    <property type="term" value="F:ATP binding"/>
    <property type="evidence" value="ECO:0007669"/>
    <property type="project" value="UniProtKB-KW"/>
</dbReference>
<dbReference type="GO" id="GO:0008654">
    <property type="term" value="P:phospholipid biosynthetic process"/>
    <property type="evidence" value="ECO:0007669"/>
    <property type="project" value="UniProtKB-KW"/>
</dbReference>
<comment type="caution">
    <text evidence="14">The sequence shown here is derived from an EMBL/GenBank/DDBJ whole genome shotgun (WGS) entry which is preliminary data.</text>
</comment>
<dbReference type="Gene3D" id="3.40.50.10330">
    <property type="entry name" value="Probable inorganic polyphosphate/atp-NAD kinase, domain 1"/>
    <property type="match status" value="1"/>
</dbReference>
<dbReference type="InterPro" id="IPR001206">
    <property type="entry name" value="Diacylglycerol_kinase_cat_dom"/>
</dbReference>
<evidence type="ECO:0000256" key="10">
    <source>
        <dbReference type="ARBA" id="ARBA00023098"/>
    </source>
</evidence>
<dbReference type="InterPro" id="IPR045540">
    <property type="entry name" value="YegS/DAGK_C"/>
</dbReference>
<dbReference type="STRING" id="155618.RV06_GL002616"/>
<protein>
    <submittedName>
        <fullName evidence="14 15">Lipid kinase</fullName>
    </submittedName>
</protein>
<evidence type="ECO:0000313" key="14">
    <source>
        <dbReference type="EMBL" id="EOH99274.1"/>
    </source>
</evidence>
<evidence type="ECO:0000256" key="6">
    <source>
        <dbReference type="ARBA" id="ARBA00022741"/>
    </source>
</evidence>
<evidence type="ECO:0000256" key="8">
    <source>
        <dbReference type="ARBA" id="ARBA00022840"/>
    </source>
</evidence>
<dbReference type="PANTHER" id="PTHR12358:SF106">
    <property type="entry name" value="LIPID KINASE YEGS"/>
    <property type="match status" value="1"/>
</dbReference>
<evidence type="ECO:0000256" key="2">
    <source>
        <dbReference type="ARBA" id="ARBA00005983"/>
    </source>
</evidence>
<keyword evidence="12" id="KW-1208">Phospholipid metabolism</keyword>
<evidence type="ECO:0000256" key="4">
    <source>
        <dbReference type="ARBA" id="ARBA00022679"/>
    </source>
</evidence>
<dbReference type="PROSITE" id="PS50146">
    <property type="entry name" value="DAGK"/>
    <property type="match status" value="1"/>
</dbReference>
<dbReference type="EMBL" id="AJAR01000010">
    <property type="protein sequence ID" value="EOH99274.1"/>
    <property type="molecule type" value="Genomic_DNA"/>
</dbReference>
<keyword evidence="8" id="KW-0067">ATP-binding</keyword>
<dbReference type="GO" id="GO:0005886">
    <property type="term" value="C:plasma membrane"/>
    <property type="evidence" value="ECO:0007669"/>
    <property type="project" value="TreeGrafter"/>
</dbReference>
<dbReference type="Gene3D" id="2.60.200.40">
    <property type="match status" value="1"/>
</dbReference>
<dbReference type="GO" id="GO:0046872">
    <property type="term" value="F:metal ion binding"/>
    <property type="evidence" value="ECO:0007669"/>
    <property type="project" value="UniProtKB-KW"/>
</dbReference>
<keyword evidence="11" id="KW-0594">Phospholipid biosynthesis</keyword>
<dbReference type="SMART" id="SM00046">
    <property type="entry name" value="DAGKc"/>
    <property type="match status" value="1"/>
</dbReference>
<keyword evidence="4" id="KW-0808">Transferase</keyword>
<dbReference type="PANTHER" id="PTHR12358">
    <property type="entry name" value="SPHINGOSINE KINASE"/>
    <property type="match status" value="1"/>
</dbReference>
<dbReference type="NCBIfam" id="TIGR00147">
    <property type="entry name" value="YegS/Rv2252/BmrU family lipid kinase"/>
    <property type="match status" value="1"/>
</dbReference>
<dbReference type="InterPro" id="IPR017438">
    <property type="entry name" value="ATP-NAD_kinase_N"/>
</dbReference>
<dbReference type="GO" id="GO:0004143">
    <property type="term" value="F:ATP-dependent diacylglycerol kinase activity"/>
    <property type="evidence" value="ECO:0007669"/>
    <property type="project" value="TreeGrafter"/>
</dbReference>
<dbReference type="OrthoDB" id="142078at2"/>
<keyword evidence="17" id="KW-1185">Reference proteome</keyword>